<dbReference type="EMBL" id="JN121121">
    <property type="protein sequence ID" value="AFK23391.1"/>
    <property type="molecule type" value="Genomic_DNA"/>
</dbReference>
<gene>
    <name evidence="2" type="primary">CMKN4</name>
</gene>
<organism evidence="2">
    <name type="scientific">Cordyceps militaris</name>
    <name type="common">Caterpillar fungus</name>
    <name type="synonym">Clavaria militaris</name>
    <dbReference type="NCBI Taxonomy" id="73501"/>
    <lineage>
        <taxon>Eukaryota</taxon>
        <taxon>Fungi</taxon>
        <taxon>Dikarya</taxon>
        <taxon>Ascomycota</taxon>
        <taxon>Pezizomycotina</taxon>
        <taxon>Sordariomycetes</taxon>
        <taxon>Hypocreomycetidae</taxon>
        <taxon>Hypocreales</taxon>
        <taxon>Cordycipitaceae</taxon>
        <taxon>Cordyceps</taxon>
    </lineage>
</organism>
<dbReference type="PANTHER" id="PTHR21310:SF37">
    <property type="entry name" value="AMINOGLYCOSIDE PHOSPHOTRANSFERASE DOMAIN-CONTAINING PROTEIN"/>
    <property type="match status" value="1"/>
</dbReference>
<sequence>MLPDTANVEKWVQAAASGAEGIAILQTTNAALGSAVGKSSQRCAYSTVMESIPPGSLPEAAAPGQDDINSLGDTPSLAAAIQSEGNRLVSMHYASLKHEVYESINAQTCQIEALICKIFQVPECRVTPSEIWGSGSFNVAVLVRLPRKNVYLRLPYLHRVGEKHFAGNTEEKLRTEIGTYLWLHEHCPDVPIPELHAFGLPDGSIVGSRPFTAPDLTPWWRKIPRQLRRMIASLFGWPAPIQHVDSSLRHCFPSGFLIISEAEGKSLMWSWHKHCQDKIYRANLFRGLARIAVSMNSIPHPRIGSLSLQPDNRTVSLTNRPLNLYMHMVENDGVPSAIPRHRTYLEVESYLSDLLSLQDSKLRHQPNSMKDYEDGQSQMAALAGLRATMHQFLDPTYRQGPFHLTLSDLHQSNIFVDEDWNIKTIIDLEWAHTSPVEMQTPPFWLTSRPIDGFEEPSHLEEYEETLEEYIAAHEDEEMKRSGRSWQAGIQRQIWRTGSFWFFHAAKDSKGMYNLFNRHIQPMFNAKHPRLQIYDDVFYWYWRNDASSLITKKLEDQKAYINELREAHCARLIQVSI</sequence>
<dbReference type="PANTHER" id="PTHR21310">
    <property type="entry name" value="AMINOGLYCOSIDE PHOSPHOTRANSFERASE-RELATED-RELATED"/>
    <property type="match status" value="1"/>
</dbReference>
<proteinExistence type="predicted"/>
<dbReference type="InterPro" id="IPR011009">
    <property type="entry name" value="Kinase-like_dom_sf"/>
</dbReference>
<name>J3SIP0_CORMI</name>
<dbReference type="InterPro" id="IPR002575">
    <property type="entry name" value="Aminoglycoside_PTrfase"/>
</dbReference>
<reference evidence="2" key="1">
    <citation type="submission" date="2011-06" db="EMBL/GenBank/DDBJ databases">
        <title>Characterization of a highly pathogenic TSV isolate from Colombia.</title>
        <authorList>
            <person name="Aranguren L.F."/>
            <person name="Tang K."/>
        </authorList>
    </citation>
    <scope>NUCLEOTIDE SEQUENCE</scope>
    <source>
        <strain evidence="2">DSM1153</strain>
    </source>
</reference>
<reference evidence="2" key="2">
    <citation type="journal article" date="2012" name="FEMS Microbiol. Lett.">
        <title>The nonribosomal peptide and polyketide synthetic gene clusters in two strains of entomopathogenic fungi in Cordyceps.</title>
        <authorList>
            <person name="Wang W.J."/>
            <person name="Vogel H."/>
            <person name="Yao Y.J."/>
            <person name="Ping L."/>
        </authorList>
    </citation>
    <scope>NUCLEOTIDE SEQUENCE</scope>
    <source>
        <strain evidence="2">DSM1153</strain>
    </source>
</reference>
<dbReference type="VEuPathDB" id="FungiDB:A9K55_002324"/>
<dbReference type="AlphaFoldDB" id="J3SIP0"/>
<dbReference type="VEuPathDB" id="FungiDB:CCM_09460"/>
<feature type="domain" description="Aminoglycoside phosphotransferase" evidence="1">
    <location>
        <begin position="164"/>
        <end position="435"/>
    </location>
</feature>
<dbReference type="InterPro" id="IPR051678">
    <property type="entry name" value="AGP_Transferase"/>
</dbReference>
<evidence type="ECO:0000313" key="2">
    <source>
        <dbReference type="EMBL" id="AFK23391.1"/>
    </source>
</evidence>
<accession>J3SIP0</accession>
<dbReference type="Pfam" id="PF01636">
    <property type="entry name" value="APH"/>
    <property type="match status" value="1"/>
</dbReference>
<evidence type="ECO:0000259" key="1">
    <source>
        <dbReference type="Pfam" id="PF01636"/>
    </source>
</evidence>
<protein>
    <recommendedName>
        <fullName evidence="1">Aminoglycoside phosphotransferase domain-containing protein</fullName>
    </recommendedName>
</protein>
<dbReference type="SUPFAM" id="SSF56112">
    <property type="entry name" value="Protein kinase-like (PK-like)"/>
    <property type="match status" value="1"/>
</dbReference>